<sequence>MIGFAFLVLLILGIQYDLVDKGVGIRDKVFWVWIIGIMVAWYFFSLFGLVGVLVVYYIWSNQHMKIKKIHYTLTIGVSGEGTVSGIPQQNTDSRG</sequence>
<evidence type="ECO:0000313" key="2">
    <source>
        <dbReference type="EMBL" id="KXA93753.1"/>
    </source>
</evidence>
<keyword evidence="1" id="KW-1133">Transmembrane helix</keyword>
<dbReference type="Proteomes" id="UP000070657">
    <property type="component" value="Unassembled WGS sequence"/>
</dbReference>
<evidence type="ECO:0000256" key="1">
    <source>
        <dbReference type="SAM" id="Phobius"/>
    </source>
</evidence>
<proteinExistence type="predicted"/>
<dbReference type="AlphaFoldDB" id="A0A133UHR7"/>
<reference evidence="2 3" key="1">
    <citation type="journal article" date="2016" name="Sci. Rep.">
        <title>Metabolic traits of an uncultured archaeal lineage -MSBL1- from brine pools of the Red Sea.</title>
        <authorList>
            <person name="Mwirichia R."/>
            <person name="Alam I."/>
            <person name="Rashid M."/>
            <person name="Vinu M."/>
            <person name="Ba-Alawi W."/>
            <person name="Anthony Kamau A."/>
            <person name="Kamanda Ngugi D."/>
            <person name="Goker M."/>
            <person name="Klenk H.P."/>
            <person name="Bajic V."/>
            <person name="Stingl U."/>
        </authorList>
    </citation>
    <scope>NUCLEOTIDE SEQUENCE [LARGE SCALE GENOMIC DNA]</scope>
    <source>
        <strain evidence="2">SCGC-AAA259E22</strain>
    </source>
</reference>
<comment type="caution">
    <text evidence="2">The sequence shown here is derived from an EMBL/GenBank/DDBJ whole genome shotgun (WGS) entry which is preliminary data.</text>
</comment>
<keyword evidence="1" id="KW-0812">Transmembrane</keyword>
<gene>
    <name evidence="2" type="ORF">AKJ66_01155</name>
</gene>
<organism evidence="2 3">
    <name type="scientific">candidate division MSBL1 archaeon SCGC-AAA259E22</name>
    <dbReference type="NCBI Taxonomy" id="1698265"/>
    <lineage>
        <taxon>Archaea</taxon>
        <taxon>Methanobacteriati</taxon>
        <taxon>Methanobacteriota</taxon>
        <taxon>candidate division MSBL1</taxon>
    </lineage>
</organism>
<keyword evidence="1" id="KW-0472">Membrane</keyword>
<accession>A0A133UHR7</accession>
<evidence type="ECO:0000313" key="3">
    <source>
        <dbReference type="Proteomes" id="UP000070657"/>
    </source>
</evidence>
<name>A0A133UHR7_9EURY</name>
<dbReference type="EMBL" id="LHXP01000008">
    <property type="protein sequence ID" value="KXA93753.1"/>
    <property type="molecule type" value="Genomic_DNA"/>
</dbReference>
<feature type="transmembrane region" description="Helical" evidence="1">
    <location>
        <begin position="29"/>
        <end position="59"/>
    </location>
</feature>
<protein>
    <submittedName>
        <fullName evidence="2">Uncharacterized protein</fullName>
    </submittedName>
</protein>
<keyword evidence="3" id="KW-1185">Reference proteome</keyword>